<accession>A0A0C3BP47</accession>
<keyword evidence="3" id="KW-1185">Reference proteome</keyword>
<proteinExistence type="predicted"/>
<dbReference type="STRING" id="933852.A0A0C3BP47"/>
<dbReference type="HOGENOM" id="CLU_050877_0_0_1"/>
<dbReference type="SMART" id="SM00558">
    <property type="entry name" value="JmjC"/>
    <property type="match status" value="1"/>
</dbReference>
<dbReference type="AlphaFoldDB" id="A0A0C3BP47"/>
<evidence type="ECO:0000259" key="1">
    <source>
        <dbReference type="PROSITE" id="PS51184"/>
    </source>
</evidence>
<dbReference type="SUPFAM" id="SSF51197">
    <property type="entry name" value="Clavaminate synthase-like"/>
    <property type="match status" value="1"/>
</dbReference>
<dbReference type="OrthoDB" id="298344at2759"/>
<sequence>MSELNHPPITTKGWTLENVIARGRNFRTIPTVDVSHLQDHEIKQLVEKHEQSGFPLLMKGFHKRSSWDNRKFSPAGLREMIGQSRISVRNVYNRKDQDSSVSAYLDYAATASRHASAGETERLYAKDAPCPDEWYEWMTINLPDYLLPFGIGDVSSYLSAKDRVETLMTYLGVGDTYTPAHKDSCASVGQNLMVYTTQGASSFWFLTSRDDSYKASMYWRSLGQELDLESHVATVEQLAKADFPIYVCEQRLGSFVIVPPQSCHQVLNSGGLTMKLSWSRMTPQSFTRSLTYELPIYQRVCRPEIYRVRATIAAVIARCTQKLPSGREMNGLNNSPFISLLQDFLPLYQQMLIESYDPHWKSYPVRSLDGESCDCCGADIWQSAMVCNTCVPPTEENSDNTQPGLMICSPCYVDGRSCRCKNMQPLQACPFNEVLAAANKAVVHLRTHQRPEQTKTLKELKEKSYLRDSSPLFPSG</sequence>
<evidence type="ECO:0000313" key="3">
    <source>
        <dbReference type="Proteomes" id="UP000054097"/>
    </source>
</evidence>
<dbReference type="PROSITE" id="PS51184">
    <property type="entry name" value="JMJC"/>
    <property type="match status" value="1"/>
</dbReference>
<organism evidence="2 3">
    <name type="scientific">Serendipita vermifera MAFF 305830</name>
    <dbReference type="NCBI Taxonomy" id="933852"/>
    <lineage>
        <taxon>Eukaryota</taxon>
        <taxon>Fungi</taxon>
        <taxon>Dikarya</taxon>
        <taxon>Basidiomycota</taxon>
        <taxon>Agaricomycotina</taxon>
        <taxon>Agaricomycetes</taxon>
        <taxon>Sebacinales</taxon>
        <taxon>Serendipitaceae</taxon>
        <taxon>Serendipita</taxon>
    </lineage>
</organism>
<reference evidence="3" key="2">
    <citation type="submission" date="2015-01" db="EMBL/GenBank/DDBJ databases">
        <title>Evolutionary Origins and Diversification of the Mycorrhizal Mutualists.</title>
        <authorList>
            <consortium name="DOE Joint Genome Institute"/>
            <consortium name="Mycorrhizal Genomics Consortium"/>
            <person name="Kohler A."/>
            <person name="Kuo A."/>
            <person name="Nagy L.G."/>
            <person name="Floudas D."/>
            <person name="Copeland A."/>
            <person name="Barry K.W."/>
            <person name="Cichocki N."/>
            <person name="Veneault-Fourrey C."/>
            <person name="LaButti K."/>
            <person name="Lindquist E.A."/>
            <person name="Lipzen A."/>
            <person name="Lundell T."/>
            <person name="Morin E."/>
            <person name="Murat C."/>
            <person name="Riley R."/>
            <person name="Ohm R."/>
            <person name="Sun H."/>
            <person name="Tunlid A."/>
            <person name="Henrissat B."/>
            <person name="Grigoriev I.V."/>
            <person name="Hibbett D.S."/>
            <person name="Martin F."/>
        </authorList>
    </citation>
    <scope>NUCLEOTIDE SEQUENCE [LARGE SCALE GENOMIC DNA]</scope>
    <source>
        <strain evidence="3">MAFF 305830</strain>
    </source>
</reference>
<dbReference type="Gene3D" id="2.60.120.650">
    <property type="entry name" value="Cupin"/>
    <property type="match status" value="1"/>
</dbReference>
<dbReference type="EMBL" id="KN824277">
    <property type="protein sequence ID" value="KIM33874.1"/>
    <property type="molecule type" value="Genomic_DNA"/>
</dbReference>
<reference evidence="2 3" key="1">
    <citation type="submission" date="2014-04" db="EMBL/GenBank/DDBJ databases">
        <authorList>
            <consortium name="DOE Joint Genome Institute"/>
            <person name="Kuo A."/>
            <person name="Zuccaro A."/>
            <person name="Kohler A."/>
            <person name="Nagy L.G."/>
            <person name="Floudas D."/>
            <person name="Copeland A."/>
            <person name="Barry K.W."/>
            <person name="Cichocki N."/>
            <person name="Veneault-Fourrey C."/>
            <person name="LaButti K."/>
            <person name="Lindquist E.A."/>
            <person name="Lipzen A."/>
            <person name="Lundell T."/>
            <person name="Morin E."/>
            <person name="Murat C."/>
            <person name="Sun H."/>
            <person name="Tunlid A."/>
            <person name="Henrissat B."/>
            <person name="Grigoriev I.V."/>
            <person name="Hibbett D.S."/>
            <person name="Martin F."/>
            <person name="Nordberg H.P."/>
            <person name="Cantor M.N."/>
            <person name="Hua S.X."/>
        </authorList>
    </citation>
    <scope>NUCLEOTIDE SEQUENCE [LARGE SCALE GENOMIC DNA]</scope>
    <source>
        <strain evidence="2 3">MAFF 305830</strain>
    </source>
</reference>
<name>A0A0C3BP47_SERVB</name>
<feature type="domain" description="JmjC" evidence="1">
    <location>
        <begin position="131"/>
        <end position="297"/>
    </location>
</feature>
<gene>
    <name evidence="2" type="ORF">M408DRAFT_86620</name>
</gene>
<dbReference type="InterPro" id="IPR003347">
    <property type="entry name" value="JmjC_dom"/>
</dbReference>
<protein>
    <recommendedName>
        <fullName evidence="1">JmjC domain-containing protein</fullName>
    </recommendedName>
</protein>
<dbReference type="Pfam" id="PF02373">
    <property type="entry name" value="JmjC"/>
    <property type="match status" value="1"/>
</dbReference>
<evidence type="ECO:0000313" key="2">
    <source>
        <dbReference type="EMBL" id="KIM33874.1"/>
    </source>
</evidence>
<dbReference type="Proteomes" id="UP000054097">
    <property type="component" value="Unassembled WGS sequence"/>
</dbReference>